<comment type="caution">
    <text evidence="1">The sequence shown here is derived from an EMBL/GenBank/DDBJ whole genome shotgun (WGS) entry which is preliminary data.</text>
</comment>
<dbReference type="Proteomes" id="UP000824998">
    <property type="component" value="Unassembled WGS sequence"/>
</dbReference>
<evidence type="ECO:0000313" key="2">
    <source>
        <dbReference type="Proteomes" id="UP000824998"/>
    </source>
</evidence>
<sequence>MFQHEDLQKLLAQMNIVSHPIYSYAHYHRGSLAMLLKLIKGKVRVDWGAMMNSFLTLVKDDTTISMG</sequence>
<dbReference type="AlphaFoldDB" id="A0A9P8C303"/>
<protein>
    <submittedName>
        <fullName evidence="1">Uncharacterized protein</fullName>
    </submittedName>
</protein>
<accession>A0A9P8C303</accession>
<proteinExistence type="predicted"/>
<keyword evidence="2" id="KW-1185">Reference proteome</keyword>
<organism evidence="1 2">
    <name type="scientific">Amylocarpus encephaloides</name>
    <dbReference type="NCBI Taxonomy" id="45428"/>
    <lineage>
        <taxon>Eukaryota</taxon>
        <taxon>Fungi</taxon>
        <taxon>Dikarya</taxon>
        <taxon>Ascomycota</taxon>
        <taxon>Pezizomycotina</taxon>
        <taxon>Leotiomycetes</taxon>
        <taxon>Helotiales</taxon>
        <taxon>Helotiales incertae sedis</taxon>
        <taxon>Amylocarpus</taxon>
    </lineage>
</organism>
<dbReference type="OrthoDB" id="432970at2759"/>
<reference evidence="1" key="1">
    <citation type="journal article" date="2021" name="IMA Fungus">
        <title>Genomic characterization of three marine fungi, including Emericellopsis atlantica sp. nov. with signatures of a generalist lifestyle and marine biomass degradation.</title>
        <authorList>
            <person name="Hagestad O.C."/>
            <person name="Hou L."/>
            <person name="Andersen J.H."/>
            <person name="Hansen E.H."/>
            <person name="Altermark B."/>
            <person name="Li C."/>
            <person name="Kuhnert E."/>
            <person name="Cox R.J."/>
            <person name="Crous P.W."/>
            <person name="Spatafora J.W."/>
            <person name="Lail K."/>
            <person name="Amirebrahimi M."/>
            <person name="Lipzen A."/>
            <person name="Pangilinan J."/>
            <person name="Andreopoulos W."/>
            <person name="Hayes R.D."/>
            <person name="Ng V."/>
            <person name="Grigoriev I.V."/>
            <person name="Jackson S.A."/>
            <person name="Sutton T.D.S."/>
            <person name="Dobson A.D.W."/>
            <person name="Rama T."/>
        </authorList>
    </citation>
    <scope>NUCLEOTIDE SEQUENCE</scope>
    <source>
        <strain evidence="1">TRa018bII</strain>
    </source>
</reference>
<name>A0A9P8C303_9HELO</name>
<evidence type="ECO:0000313" key="1">
    <source>
        <dbReference type="EMBL" id="KAG9231540.1"/>
    </source>
</evidence>
<dbReference type="EMBL" id="MU251595">
    <property type="protein sequence ID" value="KAG9231540.1"/>
    <property type="molecule type" value="Genomic_DNA"/>
</dbReference>
<gene>
    <name evidence="1" type="ORF">BJ875DRAFT_469197</name>
</gene>